<dbReference type="AlphaFoldDB" id="A0AAV9UCQ5"/>
<evidence type="ECO:0000313" key="1">
    <source>
        <dbReference type="EMBL" id="KAK6338807.1"/>
    </source>
</evidence>
<comment type="caution">
    <text evidence="1">The sequence shown here is derived from an EMBL/GenBank/DDBJ whole genome shotgun (WGS) entry which is preliminary data.</text>
</comment>
<name>A0AAV9UCQ5_9PEZI</name>
<protein>
    <recommendedName>
        <fullName evidence="3">F-box domain-containing protein</fullName>
    </recommendedName>
</protein>
<dbReference type="EMBL" id="JAVHNQ010000009">
    <property type="protein sequence ID" value="KAK6338807.1"/>
    <property type="molecule type" value="Genomic_DNA"/>
</dbReference>
<evidence type="ECO:0000313" key="2">
    <source>
        <dbReference type="Proteomes" id="UP001375240"/>
    </source>
</evidence>
<evidence type="ECO:0008006" key="3">
    <source>
        <dbReference type="Google" id="ProtNLM"/>
    </source>
</evidence>
<proteinExistence type="predicted"/>
<gene>
    <name evidence="1" type="ORF">TWF696_009616</name>
</gene>
<dbReference type="Proteomes" id="UP001375240">
    <property type="component" value="Unassembled WGS sequence"/>
</dbReference>
<keyword evidence="2" id="KW-1185">Reference proteome</keyword>
<organism evidence="1 2">
    <name type="scientific">Orbilia brochopaga</name>
    <dbReference type="NCBI Taxonomy" id="3140254"/>
    <lineage>
        <taxon>Eukaryota</taxon>
        <taxon>Fungi</taxon>
        <taxon>Dikarya</taxon>
        <taxon>Ascomycota</taxon>
        <taxon>Pezizomycotina</taxon>
        <taxon>Orbiliomycetes</taxon>
        <taxon>Orbiliales</taxon>
        <taxon>Orbiliaceae</taxon>
        <taxon>Orbilia</taxon>
    </lineage>
</organism>
<accession>A0AAV9UCQ5</accession>
<sequence length="534" mass="59361">MSPLALCGLCGTAVFPRRPSEPIIMSHIRTRFLHCDNGIPYVSTLGRIANPHGDHLEPETVMPGMRQYVRLGARITRAGGELSREYDGTCYPIHNSCWLIFHEIARNFGLHSGLLEPPYISDEGDWISLIYSLFDTAPYDEYLLLWPHEYCAPGGTRALRGHAQASEQAWRQRWGRRRWSLDNQDPSDITKRIKLPLRFPEKLEALKDHFGMFLHSQLQTSEVLSVPYIFPLPVELMLKILSCLRGSDLLAFAAIDCGARPRLEVPDSLWQAQFGPRGEVWHTTRDGLYENMEGLSALTRFLITHGDLGTEPIRKLRRVCDISLTMLDVVSDVRNGEICNVEGVGGDSKLGSDVQGEHWLAVELEAQENINGSGTNRCIGVQTLAAGRVGPFQATGVFVCYAGSGAMRFVSGLQFLPGGEKIGLVNTGDQSYLCLCATTADAAAVDMVLWTASNEYGIRDLTVAKTTERPCWRPSPQMTRFQGRGIRLEKAGVEVAEVSIGIDVWKMTRFAIKSRNFTRLWHLTNMAGAASVPL</sequence>
<reference evidence="1 2" key="1">
    <citation type="submission" date="2019-10" db="EMBL/GenBank/DDBJ databases">
        <authorList>
            <person name="Palmer J.M."/>
        </authorList>
    </citation>
    <scope>NUCLEOTIDE SEQUENCE [LARGE SCALE GENOMIC DNA]</scope>
    <source>
        <strain evidence="1 2">TWF696</strain>
    </source>
</reference>